<keyword evidence="1" id="KW-0732">Signal</keyword>
<dbReference type="AlphaFoldDB" id="A0A098YRP5"/>
<dbReference type="RefSeq" id="WP_036926900.1">
    <property type="nucleotide sequence ID" value="NZ_JRPQ01000072.1"/>
</dbReference>
<dbReference type="Proteomes" id="UP000029723">
    <property type="component" value="Unassembled WGS sequence"/>
</dbReference>
<proteinExistence type="predicted"/>
<comment type="caution">
    <text evidence="2">The sequence shown here is derived from an EMBL/GenBank/DDBJ whole genome shotgun (WGS) entry which is preliminary data.</text>
</comment>
<dbReference type="EMBL" id="JRPQ01000072">
    <property type="protein sequence ID" value="KGI22395.1"/>
    <property type="molecule type" value="Genomic_DNA"/>
</dbReference>
<evidence type="ECO:0000313" key="3">
    <source>
        <dbReference type="Proteomes" id="UP000029723"/>
    </source>
</evidence>
<sequence>MKTYVNFWLLCFMLLFLAEVETHAQRFYFKTLFNNFVYKYGKKQTQTTFEPTDKLYNHQWELTVDGVLADSDVDCLHVGKQEEKSQIICLATTTPFKDVDLVRVSTDIADRRNGRGYEVRMTLGSDKDKSDTCKYTKKKKDSNNNLSNFYITKGKINSGTLTVEMKGDNYEKGALYLYFIEVASVLSGQQKLQTQHIKPGETYSYQVQRTFASDHWNTICLPFDVSKEALKEAMGNCTLLKFTKKIENNVLQFKDTVVIEAGVPYLIKPVVKVKNPIFSNVVYQDVKPQTVQDETGQYAFVGTFDPVNLSVDGSELFLLANGNLAKPKSEEESEMYGMRAYFKINKQTSSSAKQITYAIDCGSETVNGIQLLHSHPSTHNQHIYNLQGVEVGTDIHYLPAGVYVMGGKTIIKR</sequence>
<feature type="signal peptide" evidence="1">
    <location>
        <begin position="1"/>
        <end position="24"/>
    </location>
</feature>
<name>A0A098YRP5_9BACT</name>
<protein>
    <submittedName>
        <fullName evidence="2">Uncharacterized protein</fullName>
    </submittedName>
</protein>
<evidence type="ECO:0000256" key="1">
    <source>
        <dbReference type="SAM" id="SignalP"/>
    </source>
</evidence>
<gene>
    <name evidence="2" type="ORF">HMPREF9304_04990</name>
</gene>
<organism evidence="2 3">
    <name type="scientific">Hoylesella timonensis S9-PR14</name>
    <dbReference type="NCBI Taxonomy" id="1401062"/>
    <lineage>
        <taxon>Bacteria</taxon>
        <taxon>Pseudomonadati</taxon>
        <taxon>Bacteroidota</taxon>
        <taxon>Bacteroidia</taxon>
        <taxon>Bacteroidales</taxon>
        <taxon>Prevotellaceae</taxon>
        <taxon>Hoylesella</taxon>
    </lineage>
</organism>
<feature type="chain" id="PRO_5001942710" evidence="1">
    <location>
        <begin position="25"/>
        <end position="413"/>
    </location>
</feature>
<reference evidence="2 3" key="1">
    <citation type="submission" date="2014-07" db="EMBL/GenBank/DDBJ databases">
        <authorList>
            <person name="McCorrison J."/>
            <person name="Sanka R."/>
            <person name="Torralba M."/>
            <person name="Gillis M."/>
            <person name="Haft D.H."/>
            <person name="Methe B."/>
            <person name="Sutton G."/>
            <person name="Nelson K.E."/>
        </authorList>
    </citation>
    <scope>NUCLEOTIDE SEQUENCE [LARGE SCALE GENOMIC DNA]</scope>
    <source>
        <strain evidence="2 3">S9-PR14</strain>
    </source>
</reference>
<dbReference type="OrthoDB" id="1082689at2"/>
<evidence type="ECO:0000313" key="2">
    <source>
        <dbReference type="EMBL" id="KGI22395.1"/>
    </source>
</evidence>
<accession>A0A098YRP5</accession>